<evidence type="ECO:0000256" key="1">
    <source>
        <dbReference type="SAM" id="MobiDB-lite"/>
    </source>
</evidence>
<dbReference type="AlphaFoldDB" id="A0A3A6PPQ6"/>
<dbReference type="Gene3D" id="1.10.10.2520">
    <property type="entry name" value="Cell wall hydrolase SleB, domain 1"/>
    <property type="match status" value="1"/>
</dbReference>
<accession>A0A3A6PPQ6</accession>
<evidence type="ECO:0000256" key="2">
    <source>
        <dbReference type="SAM" id="SignalP"/>
    </source>
</evidence>
<proteinExistence type="predicted"/>
<feature type="signal peptide" evidence="2">
    <location>
        <begin position="1"/>
        <end position="26"/>
    </location>
</feature>
<dbReference type="Proteomes" id="UP000267798">
    <property type="component" value="Unassembled WGS sequence"/>
</dbReference>
<sequence>MKFKKLKLLLAVTMVFSSLNILAVHASENSSDRGQYQIQKQTEGKELSWDVEPGSEILTKVSIGTNEINYSYNNKNNRIAKKTDNNQFTYTYDDNSNNLVSETREALQINYLYDDFETITGFILNQETYYYIKDSNFSVISILDENGKEVAKYEYDSNGIVSSILGQGPDGSWVDRSKERDFIGTINLIRLYSLYYDEETQWYYNGLRYYDSVKNEYIKGANKLPSLPLDEVLMKNNGIIAPMTNYQLIMQIQQCQTDSLNSNTFGKAFNTHSTNWYSNLSTLELLARLLYAENTLNPIDQYSVAWVIINRKNANQTKFGGSTYHGVATKSGQFQPITGSDADKTKHARIPSTSSNQWQTAIWSACTMTYTTSTMDYDNLIPKGHGISNHLYFVGLNYYMLSYVGYNKTPVGSGIRIDMGSGVGIVDMKNVVIVYDTTSSYQNPPQKSAIESQSQLDDSSKRNRHNIFFNI</sequence>
<dbReference type="RefSeq" id="WP_120110269.1">
    <property type="nucleotide sequence ID" value="NZ_QXQB01000002.1"/>
</dbReference>
<feature type="compositionally biased region" description="Polar residues" evidence="1">
    <location>
        <begin position="441"/>
        <end position="457"/>
    </location>
</feature>
<dbReference type="EMBL" id="QXQB01000002">
    <property type="protein sequence ID" value="RJX40209.1"/>
    <property type="molecule type" value="Genomic_DNA"/>
</dbReference>
<dbReference type="Gene3D" id="2.180.10.10">
    <property type="entry name" value="RHS repeat-associated core"/>
    <property type="match status" value="1"/>
</dbReference>
<dbReference type="InterPro" id="IPR042047">
    <property type="entry name" value="SleB_dom1"/>
</dbReference>
<gene>
    <name evidence="3" type="ORF">D3P09_12690</name>
</gene>
<keyword evidence="2" id="KW-0732">Signal</keyword>
<keyword evidence="4" id="KW-1185">Reference proteome</keyword>
<organism evidence="3 4">
    <name type="scientific">Paenibacillus pinisoli</name>
    <dbReference type="NCBI Taxonomy" id="1276110"/>
    <lineage>
        <taxon>Bacteria</taxon>
        <taxon>Bacillati</taxon>
        <taxon>Bacillota</taxon>
        <taxon>Bacilli</taxon>
        <taxon>Bacillales</taxon>
        <taxon>Paenibacillaceae</taxon>
        <taxon>Paenibacillus</taxon>
    </lineage>
</organism>
<protein>
    <submittedName>
        <fullName evidence="3">Uncharacterized protein</fullName>
    </submittedName>
</protein>
<evidence type="ECO:0000313" key="3">
    <source>
        <dbReference type="EMBL" id="RJX40209.1"/>
    </source>
</evidence>
<comment type="caution">
    <text evidence="3">The sequence shown here is derived from an EMBL/GenBank/DDBJ whole genome shotgun (WGS) entry which is preliminary data.</text>
</comment>
<dbReference type="OrthoDB" id="2586822at2"/>
<evidence type="ECO:0000313" key="4">
    <source>
        <dbReference type="Proteomes" id="UP000267798"/>
    </source>
</evidence>
<feature type="chain" id="PRO_5017449061" evidence="2">
    <location>
        <begin position="27"/>
        <end position="471"/>
    </location>
</feature>
<name>A0A3A6PPQ6_9BACL</name>
<feature type="region of interest" description="Disordered" evidence="1">
    <location>
        <begin position="441"/>
        <end position="462"/>
    </location>
</feature>
<reference evidence="3 4" key="1">
    <citation type="submission" date="2018-09" db="EMBL/GenBank/DDBJ databases">
        <title>Paenibacillus aracenensis nov. sp. isolated from a cave in southern Spain.</title>
        <authorList>
            <person name="Jurado V."/>
            <person name="Gutierrez-Patricio S."/>
            <person name="Gonzalez-Pimentel J.L."/>
            <person name="Miller A.Z."/>
            <person name="Laiz L."/>
            <person name="Saiz-Jimenez C."/>
        </authorList>
    </citation>
    <scope>NUCLEOTIDE SEQUENCE [LARGE SCALE GENOMIC DNA]</scope>
    <source>
        <strain evidence="3 4">JCM 19203</strain>
    </source>
</reference>